<gene>
    <name evidence="2" type="ORF">GCM10014713_58000</name>
</gene>
<protein>
    <submittedName>
        <fullName evidence="2">Uncharacterized protein</fullName>
    </submittedName>
</protein>
<organism evidence="2 3">
    <name type="scientific">Streptomyces purpureus</name>
    <dbReference type="NCBI Taxonomy" id="1951"/>
    <lineage>
        <taxon>Bacteria</taxon>
        <taxon>Bacillati</taxon>
        <taxon>Actinomycetota</taxon>
        <taxon>Actinomycetes</taxon>
        <taxon>Kitasatosporales</taxon>
        <taxon>Streptomycetaceae</taxon>
        <taxon>Streptomyces</taxon>
    </lineage>
</organism>
<reference evidence="2" key="1">
    <citation type="journal article" date="2014" name="Int. J. Syst. Evol. Microbiol.">
        <title>Complete genome sequence of Corynebacterium casei LMG S-19264T (=DSM 44701T), isolated from a smear-ripened cheese.</title>
        <authorList>
            <consortium name="US DOE Joint Genome Institute (JGI-PGF)"/>
            <person name="Walter F."/>
            <person name="Albersmeier A."/>
            <person name="Kalinowski J."/>
            <person name="Ruckert C."/>
        </authorList>
    </citation>
    <scope>NUCLEOTIDE SEQUENCE</scope>
    <source>
        <strain evidence="2">JCM 3172</strain>
    </source>
</reference>
<keyword evidence="1" id="KW-0472">Membrane</keyword>
<comment type="caution">
    <text evidence="2">The sequence shown here is derived from an EMBL/GenBank/DDBJ whole genome shotgun (WGS) entry which is preliminary data.</text>
</comment>
<keyword evidence="3" id="KW-1185">Reference proteome</keyword>
<dbReference type="Proteomes" id="UP000619486">
    <property type="component" value="Unassembled WGS sequence"/>
</dbReference>
<keyword evidence="1" id="KW-0812">Transmembrane</keyword>
<evidence type="ECO:0000313" key="3">
    <source>
        <dbReference type="Proteomes" id="UP000619486"/>
    </source>
</evidence>
<reference evidence="2" key="2">
    <citation type="submission" date="2020-09" db="EMBL/GenBank/DDBJ databases">
        <authorList>
            <person name="Sun Q."/>
            <person name="Ohkuma M."/>
        </authorList>
    </citation>
    <scope>NUCLEOTIDE SEQUENCE</scope>
    <source>
        <strain evidence="2">JCM 3172</strain>
    </source>
</reference>
<dbReference type="RefSeq" id="WP_189204554.1">
    <property type="nucleotide sequence ID" value="NZ_BMQQ01000030.1"/>
</dbReference>
<evidence type="ECO:0000256" key="1">
    <source>
        <dbReference type="SAM" id="Phobius"/>
    </source>
</evidence>
<dbReference type="AlphaFoldDB" id="A0A918HFA3"/>
<keyword evidence="1" id="KW-1133">Transmembrane helix</keyword>
<proteinExistence type="predicted"/>
<dbReference type="EMBL" id="BMQQ01000030">
    <property type="protein sequence ID" value="GGT56687.1"/>
    <property type="molecule type" value="Genomic_DNA"/>
</dbReference>
<sequence length="46" mass="4600">MFLASGALVVRIPAPAALGLPAVAVTALAVAHRRIAARASLVAEHV</sequence>
<feature type="transmembrane region" description="Helical" evidence="1">
    <location>
        <begin position="12"/>
        <end position="31"/>
    </location>
</feature>
<name>A0A918HFA3_9ACTN</name>
<accession>A0A918HFA3</accession>
<evidence type="ECO:0000313" key="2">
    <source>
        <dbReference type="EMBL" id="GGT56687.1"/>
    </source>
</evidence>